<evidence type="ECO:0000313" key="2">
    <source>
        <dbReference type="Proteomes" id="UP000828390"/>
    </source>
</evidence>
<sequence length="93" mass="11180">MNIIARLQDSSVKYDNHRVSQSKQRRSLSLWVRLFRRETLWNFIADYPNLEHRQFIIARNLVISLKYLHGQHGVLLVDGITERNDHHPVMFNR</sequence>
<dbReference type="Proteomes" id="UP000828390">
    <property type="component" value="Unassembled WGS sequence"/>
</dbReference>
<reference evidence="1" key="1">
    <citation type="journal article" date="2019" name="bioRxiv">
        <title>The Genome of the Zebra Mussel, Dreissena polymorpha: A Resource for Invasive Species Research.</title>
        <authorList>
            <person name="McCartney M.A."/>
            <person name="Auch B."/>
            <person name="Kono T."/>
            <person name="Mallez S."/>
            <person name="Zhang Y."/>
            <person name="Obille A."/>
            <person name="Becker A."/>
            <person name="Abrahante J.E."/>
            <person name="Garbe J."/>
            <person name="Badalamenti J.P."/>
            <person name="Herman A."/>
            <person name="Mangelson H."/>
            <person name="Liachko I."/>
            <person name="Sullivan S."/>
            <person name="Sone E.D."/>
            <person name="Koren S."/>
            <person name="Silverstein K.A.T."/>
            <person name="Beckman K.B."/>
            <person name="Gohl D.M."/>
        </authorList>
    </citation>
    <scope>NUCLEOTIDE SEQUENCE</scope>
    <source>
        <strain evidence="1">Duluth1</strain>
        <tissue evidence="1">Whole animal</tissue>
    </source>
</reference>
<comment type="caution">
    <text evidence="1">The sequence shown here is derived from an EMBL/GenBank/DDBJ whole genome shotgun (WGS) entry which is preliminary data.</text>
</comment>
<proteinExistence type="predicted"/>
<dbReference type="EMBL" id="JAIWYP010000005">
    <property type="protein sequence ID" value="KAH3818392.1"/>
    <property type="molecule type" value="Genomic_DNA"/>
</dbReference>
<keyword evidence="2" id="KW-1185">Reference proteome</keyword>
<reference evidence="1" key="2">
    <citation type="submission" date="2020-11" db="EMBL/GenBank/DDBJ databases">
        <authorList>
            <person name="McCartney M.A."/>
            <person name="Auch B."/>
            <person name="Kono T."/>
            <person name="Mallez S."/>
            <person name="Becker A."/>
            <person name="Gohl D.M."/>
            <person name="Silverstein K.A.T."/>
            <person name="Koren S."/>
            <person name="Bechman K.B."/>
            <person name="Herman A."/>
            <person name="Abrahante J.E."/>
            <person name="Garbe J."/>
        </authorList>
    </citation>
    <scope>NUCLEOTIDE SEQUENCE</scope>
    <source>
        <strain evidence="1">Duluth1</strain>
        <tissue evidence="1">Whole animal</tissue>
    </source>
</reference>
<gene>
    <name evidence="1" type="ORF">DPMN_120002</name>
</gene>
<organism evidence="1 2">
    <name type="scientific">Dreissena polymorpha</name>
    <name type="common">Zebra mussel</name>
    <name type="synonym">Mytilus polymorpha</name>
    <dbReference type="NCBI Taxonomy" id="45954"/>
    <lineage>
        <taxon>Eukaryota</taxon>
        <taxon>Metazoa</taxon>
        <taxon>Spiralia</taxon>
        <taxon>Lophotrochozoa</taxon>
        <taxon>Mollusca</taxon>
        <taxon>Bivalvia</taxon>
        <taxon>Autobranchia</taxon>
        <taxon>Heteroconchia</taxon>
        <taxon>Euheterodonta</taxon>
        <taxon>Imparidentia</taxon>
        <taxon>Neoheterodontei</taxon>
        <taxon>Myida</taxon>
        <taxon>Dreissenoidea</taxon>
        <taxon>Dreissenidae</taxon>
        <taxon>Dreissena</taxon>
    </lineage>
</organism>
<dbReference type="AlphaFoldDB" id="A0A9D4JSE8"/>
<name>A0A9D4JSE8_DREPO</name>
<evidence type="ECO:0000313" key="1">
    <source>
        <dbReference type="EMBL" id="KAH3818392.1"/>
    </source>
</evidence>
<protein>
    <submittedName>
        <fullName evidence="1">Uncharacterized protein</fullName>
    </submittedName>
</protein>
<accession>A0A9D4JSE8</accession>